<dbReference type="InterPro" id="IPR050612">
    <property type="entry name" value="Prok_Mopterin_Oxidored"/>
</dbReference>
<keyword evidence="7" id="KW-0408">Iron</keyword>
<dbReference type="InterPro" id="IPR006963">
    <property type="entry name" value="Mopterin_OxRdtase_4Fe-4S_dom"/>
</dbReference>
<dbReference type="Gene3D" id="3.40.228.10">
    <property type="entry name" value="Dimethylsulfoxide Reductase, domain 2"/>
    <property type="match status" value="1"/>
</dbReference>
<dbReference type="AlphaFoldDB" id="A0A7C9JD69"/>
<evidence type="ECO:0000256" key="1">
    <source>
        <dbReference type="ARBA" id="ARBA00001942"/>
    </source>
</evidence>
<protein>
    <submittedName>
        <fullName evidence="11">Dimethyl sulfoxide reductase subunit A</fullName>
    </submittedName>
</protein>
<evidence type="ECO:0000256" key="8">
    <source>
        <dbReference type="ARBA" id="ARBA00023014"/>
    </source>
</evidence>
<dbReference type="Gene3D" id="2.20.25.90">
    <property type="entry name" value="ADC-like domains"/>
    <property type="match status" value="1"/>
</dbReference>
<comment type="similarity">
    <text evidence="2">Belongs to the prokaryotic molybdopterin-containing oxidoreductase family.</text>
</comment>
<dbReference type="SUPFAM" id="SSF50692">
    <property type="entry name" value="ADC-like"/>
    <property type="match status" value="1"/>
</dbReference>
<dbReference type="InterPro" id="IPR006656">
    <property type="entry name" value="Mopterin_OxRdtase"/>
</dbReference>
<dbReference type="SUPFAM" id="SSF53706">
    <property type="entry name" value="Formate dehydrogenase/DMSO reductase, domains 1-3"/>
    <property type="match status" value="1"/>
</dbReference>
<dbReference type="GO" id="GO:0030288">
    <property type="term" value="C:outer membrane-bounded periplasmic space"/>
    <property type="evidence" value="ECO:0007669"/>
    <property type="project" value="TreeGrafter"/>
</dbReference>
<evidence type="ECO:0000256" key="2">
    <source>
        <dbReference type="ARBA" id="ARBA00010312"/>
    </source>
</evidence>
<reference evidence="11" key="1">
    <citation type="submission" date="2018-08" db="EMBL/GenBank/DDBJ databases">
        <title>Murine metabolic-syndrome-specific gut microbial biobank.</title>
        <authorList>
            <person name="Liu C."/>
        </authorList>
    </citation>
    <scope>NUCLEOTIDE SEQUENCE [LARGE SCALE GENOMIC DNA]</scope>
    <source>
        <strain evidence="11">Z82</strain>
    </source>
</reference>
<evidence type="ECO:0000256" key="7">
    <source>
        <dbReference type="ARBA" id="ARBA00023004"/>
    </source>
</evidence>
<dbReference type="GO" id="GO:0016491">
    <property type="term" value="F:oxidoreductase activity"/>
    <property type="evidence" value="ECO:0007669"/>
    <property type="project" value="UniProtKB-KW"/>
</dbReference>
<dbReference type="GO" id="GO:0043546">
    <property type="term" value="F:molybdopterin cofactor binding"/>
    <property type="evidence" value="ECO:0007669"/>
    <property type="project" value="InterPro"/>
</dbReference>
<dbReference type="PROSITE" id="PS51669">
    <property type="entry name" value="4FE4S_MOW_BIS_MGD"/>
    <property type="match status" value="1"/>
</dbReference>
<dbReference type="GO" id="GO:0009055">
    <property type="term" value="F:electron transfer activity"/>
    <property type="evidence" value="ECO:0007669"/>
    <property type="project" value="TreeGrafter"/>
</dbReference>
<evidence type="ECO:0000259" key="10">
    <source>
        <dbReference type="PROSITE" id="PS51669"/>
    </source>
</evidence>
<comment type="cofactor">
    <cofactor evidence="1">
        <name>Mo-bis(molybdopterin guanine dinucleotide)</name>
        <dbReference type="ChEBI" id="CHEBI:60539"/>
    </cofactor>
</comment>
<dbReference type="GO" id="GO:0009061">
    <property type="term" value="P:anaerobic respiration"/>
    <property type="evidence" value="ECO:0007669"/>
    <property type="project" value="TreeGrafter"/>
</dbReference>
<gene>
    <name evidence="11" type="ORF">D1639_00170</name>
</gene>
<dbReference type="Gene3D" id="3.40.50.740">
    <property type="match status" value="2"/>
</dbReference>
<keyword evidence="3" id="KW-0500">Molybdenum</keyword>
<proteinExistence type="inferred from homology"/>
<dbReference type="EMBL" id="QWKH01000001">
    <property type="protein sequence ID" value="NBI33474.1"/>
    <property type="molecule type" value="Genomic_DNA"/>
</dbReference>
<feature type="domain" description="4Fe-4S Mo/W bis-MGD-type" evidence="10">
    <location>
        <begin position="76"/>
        <end position="137"/>
    </location>
</feature>
<name>A0A7C9JD69_9BACT</name>
<sequence>MERKTDSATQGSLSRRTFMKAGGALAASAAALSALGCSNGTSVKENPKPEPEAPEEPTNAVADVEHPKPTNNEAGGTWVPAACWHNCGGRCVNKVMVKDGVVVRQKTDDSHEDSPEYPQQRGCVRGKAQQQQCFGADRLLYPLKRKGWQPGGGENSNGAMRGKDEWERISWDEAISLAVEEIKRISDELGPTGFYCKSPDAAINLMCGCVRGWDTTSHGTYTLGCDMIGLPGVDCGEANDRFDLPNADYIIMYSSNPTWSAAGTPTYYFIQAKESGTKFVTVDPLFNASAQMLDADWIPVRNGTDMAFMLATAYEMLRLDEEEGDIIDWDFLHKYTVGFDAESMPEDAELDENLKDYVLGVYDDTPKTPEWAEPICGVKPEQVTAFARILGKNNKTMLLHNYGMVRCNGAEMIPQMLMALGAMGGHMGKSGHATGGNYHANAGNYGANLVAGGSSPNPKTQNPVSTGVRQPQLYDLILNGGGELLDVANSYGAFHEPVPTTLGPIKGIFHVTDATLQTSLHQKAGIEAHRAVDFVLTRAQFMTTNALYSDIVLPVTTEWERVGGVTTCNREFVYCYSQVTKPLGEAKTDQEISTLLLEAMGIDPALAYGASEKQAFFNKIASSKVMDGGEMVPLVTITDADIKEWEVEGEAQEGKISIKDFVSNGGYQFKRTKDDGLGHIGYQKFVEDPEANPRSSASGKLEIYCQARYNLMKSFEYPGIDQYKPYPTYVVPCVGYESTFEDGKVGGKKSEYPYLMYNPHYLRRSHSVFDNCPWLRETWGNPVFLNASDAKEKGIAEGDTVLITTPAGQGLRKAALMDILVPGVVGVPHGAWVDVDEKTGIDQAGSDNYLLGNEYGGMGVSGYNNYVCNIEKYSGAAIPEDCDVPQRAADGMPVA</sequence>
<feature type="region of interest" description="Disordered" evidence="9">
    <location>
        <begin position="37"/>
        <end position="73"/>
    </location>
</feature>
<evidence type="ECO:0000256" key="5">
    <source>
        <dbReference type="ARBA" id="ARBA00022729"/>
    </source>
</evidence>
<dbReference type="GO" id="GO:0030151">
    <property type="term" value="F:molybdenum ion binding"/>
    <property type="evidence" value="ECO:0007669"/>
    <property type="project" value="TreeGrafter"/>
</dbReference>
<keyword evidence="6" id="KW-0560">Oxidoreductase</keyword>
<keyword evidence="4" id="KW-0479">Metal-binding</keyword>
<dbReference type="Pfam" id="PF01568">
    <property type="entry name" value="Molydop_binding"/>
    <property type="match status" value="1"/>
</dbReference>
<comment type="caution">
    <text evidence="11">The sequence shown here is derived from an EMBL/GenBank/DDBJ whole genome shotgun (WGS) entry which is preliminary data.</text>
</comment>
<organism evidence="11">
    <name type="scientific">Muribaculaceae bacterium Z82</name>
    <dbReference type="NCBI Taxonomy" id="2304548"/>
    <lineage>
        <taxon>Bacteria</taxon>
        <taxon>Pseudomonadati</taxon>
        <taxon>Bacteroidota</taxon>
        <taxon>Bacteroidia</taxon>
        <taxon>Bacteroidales</taxon>
        <taxon>Muribaculaceae</taxon>
    </lineage>
</organism>
<evidence type="ECO:0000256" key="3">
    <source>
        <dbReference type="ARBA" id="ARBA00022505"/>
    </source>
</evidence>
<keyword evidence="5" id="KW-0732">Signal</keyword>
<dbReference type="PANTHER" id="PTHR43742">
    <property type="entry name" value="TRIMETHYLAMINE-N-OXIDE REDUCTASE"/>
    <property type="match status" value="1"/>
</dbReference>
<evidence type="ECO:0000256" key="6">
    <source>
        <dbReference type="ARBA" id="ARBA00023002"/>
    </source>
</evidence>
<dbReference type="InterPro" id="IPR006657">
    <property type="entry name" value="MoPterin_dinucl-bd_dom"/>
</dbReference>
<dbReference type="PANTHER" id="PTHR43742:SF10">
    <property type="entry name" value="TRIMETHYLAMINE-N-OXIDE REDUCTASE 2"/>
    <property type="match status" value="1"/>
</dbReference>
<evidence type="ECO:0000256" key="9">
    <source>
        <dbReference type="SAM" id="MobiDB-lite"/>
    </source>
</evidence>
<evidence type="ECO:0000256" key="4">
    <source>
        <dbReference type="ARBA" id="ARBA00022723"/>
    </source>
</evidence>
<dbReference type="InterPro" id="IPR009010">
    <property type="entry name" value="Asp_de-COase-like_dom_sf"/>
</dbReference>
<keyword evidence="8" id="KW-0411">Iron-sulfur</keyword>
<evidence type="ECO:0000313" key="11">
    <source>
        <dbReference type="EMBL" id="NBI33474.1"/>
    </source>
</evidence>
<accession>A0A7C9JD69</accession>
<dbReference type="PROSITE" id="PS51318">
    <property type="entry name" value="TAT"/>
    <property type="match status" value="1"/>
</dbReference>
<dbReference type="Gene3D" id="2.40.40.20">
    <property type="match status" value="1"/>
</dbReference>
<dbReference type="InterPro" id="IPR006311">
    <property type="entry name" value="TAT_signal"/>
</dbReference>
<dbReference type="GO" id="GO:0051536">
    <property type="term" value="F:iron-sulfur cluster binding"/>
    <property type="evidence" value="ECO:0007669"/>
    <property type="project" value="UniProtKB-KW"/>
</dbReference>
<dbReference type="Pfam" id="PF00384">
    <property type="entry name" value="Molybdopterin"/>
    <property type="match status" value="1"/>
</dbReference>